<comment type="caution">
    <text evidence="1">The sequence shown here is derived from an EMBL/GenBank/DDBJ whole genome shotgun (WGS) entry which is preliminary data.</text>
</comment>
<evidence type="ECO:0000313" key="1">
    <source>
        <dbReference type="EMBL" id="KAL0939470.1"/>
    </source>
</evidence>
<dbReference type="Proteomes" id="UP000805649">
    <property type="component" value="Unassembled WGS sequence"/>
</dbReference>
<gene>
    <name evidence="1" type="ORF">CTRU02_206080</name>
</gene>
<organism evidence="1 2">
    <name type="scientific">Colletotrichum truncatum</name>
    <name type="common">Anthracnose fungus</name>
    <name type="synonym">Colletotrichum capsici</name>
    <dbReference type="NCBI Taxonomy" id="5467"/>
    <lineage>
        <taxon>Eukaryota</taxon>
        <taxon>Fungi</taxon>
        <taxon>Dikarya</taxon>
        <taxon>Ascomycota</taxon>
        <taxon>Pezizomycotina</taxon>
        <taxon>Sordariomycetes</taxon>
        <taxon>Hypocreomycetidae</taxon>
        <taxon>Glomerellales</taxon>
        <taxon>Glomerellaceae</taxon>
        <taxon>Colletotrichum</taxon>
        <taxon>Colletotrichum truncatum species complex</taxon>
    </lineage>
</organism>
<protein>
    <submittedName>
        <fullName evidence="1">Ubiquitin carboxyl-terminal hydrolase</fullName>
    </submittedName>
</protein>
<reference evidence="1 2" key="1">
    <citation type="journal article" date="2020" name="Phytopathology">
        <title>Genome Sequence Resources of Colletotrichum truncatum, C. plurivorum, C. musicola, and C. sojae: Four Species Pathogenic to Soybean (Glycine max).</title>
        <authorList>
            <person name="Rogerio F."/>
            <person name="Boufleur T.R."/>
            <person name="Ciampi-Guillardi M."/>
            <person name="Sukno S.A."/>
            <person name="Thon M.R."/>
            <person name="Massola Junior N.S."/>
            <person name="Baroncelli R."/>
        </authorList>
    </citation>
    <scope>NUCLEOTIDE SEQUENCE [LARGE SCALE GENOMIC DNA]</scope>
    <source>
        <strain evidence="1 2">CMES1059</strain>
    </source>
</reference>
<proteinExistence type="predicted"/>
<name>A0ACC3Z5Y1_COLTU</name>
<keyword evidence="1" id="KW-0378">Hydrolase</keyword>
<dbReference type="EMBL" id="VUJX02000003">
    <property type="protein sequence ID" value="KAL0939470.1"/>
    <property type="molecule type" value="Genomic_DNA"/>
</dbReference>
<sequence length="527" mass="59049">MMLSTSCRNKSQRQLRSRKVAGSVIATQYTTQPTSDETVNTEAESDRHALEISPEVDVSSAIANSHAVTARGARSRKNKESPTETVGEAAMNNTRRNPKRKATEADATMTSITASKEAKQPNVLLREALEPISKDELRDWEGWCEVESEPAFFNAMLGEMGVRDVKVQEVFSVDEDYVATLPQPVYGFIFLYQYFAEDYEDNEAVEGRDLWFANQTTDNACATVALTNILMNSTEVELGPKLQEFKAATNDLSTPLRGHALGSNHFIRSVHNAFTRRMDHLNADLALENEAAESKKKKRRGPSKARRSKKQKVDSESGYHFIAYVPANGSVWELDGLKTRPVCLGPLKDGTHWTNLVRPDIQARMLQFEESALSFNLLALCNSPLTIIAKSLARTIRSFELLNDRTKGIEEWKALVAGNEQPLKSDEQERLAAFRIGNADLKEAEIDPTFEKKVTNSSMDMMELFELHISLVTEQKSLMSDYNAEVAFMNEDEDRVQGRKKDHTPAVHCWVQKLADHGVLADWAANS</sequence>
<accession>A0ACC3Z5Y1</accession>
<keyword evidence="2" id="KW-1185">Reference proteome</keyword>
<evidence type="ECO:0000313" key="2">
    <source>
        <dbReference type="Proteomes" id="UP000805649"/>
    </source>
</evidence>